<dbReference type="RefSeq" id="WP_094154097.1">
    <property type="nucleotide sequence ID" value="NZ_CP020028.1"/>
</dbReference>
<dbReference type="STRING" id="172713.GCA_001705305_04344"/>
<proteinExistence type="predicted"/>
<evidence type="ECO:0000313" key="2">
    <source>
        <dbReference type="Proteomes" id="UP000214666"/>
    </source>
</evidence>
<accession>A0A222WIL2</accession>
<protein>
    <submittedName>
        <fullName evidence="1">Non-ribosomal peptide synthetase module</fullName>
    </submittedName>
</protein>
<name>A0A222WIL2_9BACL</name>
<dbReference type="Proteomes" id="UP000214666">
    <property type="component" value="Chromosome"/>
</dbReference>
<dbReference type="KEGG" id="pkb:B4V02_05910"/>
<dbReference type="EMBL" id="CP020028">
    <property type="protein sequence ID" value="ASR46257.1"/>
    <property type="molecule type" value="Genomic_DNA"/>
</dbReference>
<keyword evidence="2" id="KW-1185">Reference proteome</keyword>
<dbReference type="AlphaFoldDB" id="A0A222WIL2"/>
<sequence>MVQRLATEYVKTTLTLSETQMDEFLQAVDDPQVHYRIKVLDNGGQEIVLEHTAGEEVHLFFEAKEGEYVCELTCCLIHPQLTLFIRKLFVRFKGKGIVYRMYQGFTMVYFYNEGTVRKIMEKNAEGSKLVFEYKNTVQELQQLFQHHNVENEISAVYNLINSLLDQRNLARTFSELEQIDQKLRMSCSRLFALEA</sequence>
<reference evidence="1 2" key="1">
    <citation type="submission" date="2017-03" db="EMBL/GenBank/DDBJ databases">
        <title>Complete genome sequence of Paenibacillus Kribbensis producing bioflocculants.</title>
        <authorList>
            <person name="Lee H.-G."/>
            <person name="Oh H.-M."/>
        </authorList>
    </citation>
    <scope>NUCLEOTIDE SEQUENCE [LARGE SCALE GENOMIC DNA]</scope>
    <source>
        <strain evidence="1 2">AM49</strain>
    </source>
</reference>
<dbReference type="OrthoDB" id="2880119at2"/>
<organism evidence="1 2">
    <name type="scientific">Paenibacillus kribbensis</name>
    <dbReference type="NCBI Taxonomy" id="172713"/>
    <lineage>
        <taxon>Bacteria</taxon>
        <taxon>Bacillati</taxon>
        <taxon>Bacillota</taxon>
        <taxon>Bacilli</taxon>
        <taxon>Bacillales</taxon>
        <taxon>Paenibacillaceae</taxon>
        <taxon>Paenibacillus</taxon>
    </lineage>
</organism>
<evidence type="ECO:0000313" key="1">
    <source>
        <dbReference type="EMBL" id="ASR46257.1"/>
    </source>
</evidence>
<gene>
    <name evidence="1" type="ORF">B4V02_05910</name>
</gene>